<protein>
    <submittedName>
        <fullName evidence="1">Uncharacterized protein</fullName>
    </submittedName>
</protein>
<name>A0A0F9RAP0_9ZZZZ</name>
<dbReference type="AlphaFoldDB" id="A0A0F9RAP0"/>
<accession>A0A0F9RAP0</accession>
<reference evidence="1" key="1">
    <citation type="journal article" date="2015" name="Nature">
        <title>Complex archaea that bridge the gap between prokaryotes and eukaryotes.</title>
        <authorList>
            <person name="Spang A."/>
            <person name="Saw J.H."/>
            <person name="Jorgensen S.L."/>
            <person name="Zaremba-Niedzwiedzka K."/>
            <person name="Martijn J."/>
            <person name="Lind A.E."/>
            <person name="van Eijk R."/>
            <person name="Schleper C."/>
            <person name="Guy L."/>
            <person name="Ettema T.J."/>
        </authorList>
    </citation>
    <scope>NUCLEOTIDE SEQUENCE</scope>
</reference>
<dbReference type="EMBL" id="LAZR01000964">
    <property type="protein sequence ID" value="KKN53585.1"/>
    <property type="molecule type" value="Genomic_DNA"/>
</dbReference>
<sequence>MKYVAIVYKNEIDRPVSKPKVKEIVPLWNEDELYAYLQKNLSGPIDEQKLFAIYTCKCVMDFSWGMTNSTGVI</sequence>
<evidence type="ECO:0000313" key="1">
    <source>
        <dbReference type="EMBL" id="KKN53585.1"/>
    </source>
</evidence>
<comment type="caution">
    <text evidence="1">The sequence shown here is derived from an EMBL/GenBank/DDBJ whole genome shotgun (WGS) entry which is preliminary data.</text>
</comment>
<gene>
    <name evidence="1" type="ORF">LCGC14_0600810</name>
</gene>
<proteinExistence type="predicted"/>
<organism evidence="1">
    <name type="scientific">marine sediment metagenome</name>
    <dbReference type="NCBI Taxonomy" id="412755"/>
    <lineage>
        <taxon>unclassified sequences</taxon>
        <taxon>metagenomes</taxon>
        <taxon>ecological metagenomes</taxon>
    </lineage>
</organism>